<reference evidence="8 9" key="1">
    <citation type="submission" date="2016-11" db="EMBL/GenBank/DDBJ databases">
        <title>Draft Genome Assembly of Colletotrichum chlorophyti a pathogen of herbaceous plants.</title>
        <authorList>
            <person name="Gan P."/>
            <person name="Narusaka M."/>
            <person name="Tsushima A."/>
            <person name="Narusaka Y."/>
            <person name="Takano Y."/>
            <person name="Shirasu K."/>
        </authorList>
    </citation>
    <scope>NUCLEOTIDE SEQUENCE [LARGE SCALE GENOMIC DNA]</scope>
    <source>
        <strain evidence="8 9">NTL11</strain>
    </source>
</reference>
<comment type="similarity">
    <text evidence="5">Belongs to the SAT4 family.</text>
</comment>
<dbReference type="PANTHER" id="PTHR33048">
    <property type="entry name" value="PTH11-LIKE INTEGRAL MEMBRANE PROTEIN (AFU_ORTHOLOGUE AFUA_5G11245)"/>
    <property type="match status" value="1"/>
</dbReference>
<feature type="transmembrane region" description="Helical" evidence="6">
    <location>
        <begin position="86"/>
        <end position="108"/>
    </location>
</feature>
<dbReference type="PANTHER" id="PTHR33048:SF143">
    <property type="entry name" value="EXTRACELLULAR MEMBRANE PROTEIN CFEM DOMAIN-CONTAINING PROTEIN-RELATED"/>
    <property type="match status" value="1"/>
</dbReference>
<feature type="transmembrane region" description="Helical" evidence="6">
    <location>
        <begin position="164"/>
        <end position="189"/>
    </location>
</feature>
<sequence>MYAQTENAGVAATYTLVASNLGLENLLPECSRLLFDICDIPTRDTGTSATASAVAGALVALVSVAIREYAQLLRIDYTLGLDDYALIFTVMLSLPMSILVVLAVQSGLGKDIWTLNRDQIDEFFKLFYISEHFYAFTVIFAKTNFLFFYLRLFSDERFRRLTWAVIWICVLSASGFMFATMFQCWPISYTWKRWDGEHQGRCHDINLQTWAHATVNIILDIVVVSMPLSQILRLNWRWRQKLGAGMMFAVALL</sequence>
<dbReference type="AlphaFoldDB" id="A0A1Q8RWI4"/>
<organism evidence="8 9">
    <name type="scientific">Colletotrichum chlorophyti</name>
    <dbReference type="NCBI Taxonomy" id="708187"/>
    <lineage>
        <taxon>Eukaryota</taxon>
        <taxon>Fungi</taxon>
        <taxon>Dikarya</taxon>
        <taxon>Ascomycota</taxon>
        <taxon>Pezizomycotina</taxon>
        <taxon>Sordariomycetes</taxon>
        <taxon>Hypocreomycetidae</taxon>
        <taxon>Glomerellales</taxon>
        <taxon>Glomerellaceae</taxon>
        <taxon>Colletotrichum</taxon>
    </lineage>
</organism>
<evidence type="ECO:0000256" key="2">
    <source>
        <dbReference type="ARBA" id="ARBA00022692"/>
    </source>
</evidence>
<feature type="domain" description="Rhodopsin" evidence="7">
    <location>
        <begin position="75"/>
        <end position="251"/>
    </location>
</feature>
<dbReference type="Proteomes" id="UP000186583">
    <property type="component" value="Unassembled WGS sequence"/>
</dbReference>
<keyword evidence="9" id="KW-1185">Reference proteome</keyword>
<dbReference type="OrthoDB" id="2496787at2759"/>
<evidence type="ECO:0000256" key="3">
    <source>
        <dbReference type="ARBA" id="ARBA00022989"/>
    </source>
</evidence>
<dbReference type="EMBL" id="MPGH01000084">
    <property type="protein sequence ID" value="OLN89008.1"/>
    <property type="molecule type" value="Genomic_DNA"/>
</dbReference>
<dbReference type="GO" id="GO:0016020">
    <property type="term" value="C:membrane"/>
    <property type="evidence" value="ECO:0007669"/>
    <property type="project" value="UniProtKB-SubCell"/>
</dbReference>
<protein>
    <recommendedName>
        <fullName evidence="7">Rhodopsin domain-containing protein</fullName>
    </recommendedName>
</protein>
<evidence type="ECO:0000256" key="1">
    <source>
        <dbReference type="ARBA" id="ARBA00004141"/>
    </source>
</evidence>
<feature type="transmembrane region" description="Helical" evidence="6">
    <location>
        <begin position="209"/>
        <end position="232"/>
    </location>
</feature>
<feature type="transmembrane region" description="Helical" evidence="6">
    <location>
        <begin position="49"/>
        <end position="66"/>
    </location>
</feature>
<keyword evidence="2 6" id="KW-0812">Transmembrane</keyword>
<evidence type="ECO:0000259" key="7">
    <source>
        <dbReference type="Pfam" id="PF20684"/>
    </source>
</evidence>
<keyword evidence="3 6" id="KW-1133">Transmembrane helix</keyword>
<feature type="transmembrane region" description="Helical" evidence="6">
    <location>
        <begin position="133"/>
        <end position="152"/>
    </location>
</feature>
<dbReference type="InterPro" id="IPR052337">
    <property type="entry name" value="SAT4-like"/>
</dbReference>
<evidence type="ECO:0000256" key="4">
    <source>
        <dbReference type="ARBA" id="ARBA00023136"/>
    </source>
</evidence>
<evidence type="ECO:0000256" key="5">
    <source>
        <dbReference type="ARBA" id="ARBA00038359"/>
    </source>
</evidence>
<proteinExistence type="inferred from homology"/>
<keyword evidence="4 6" id="KW-0472">Membrane</keyword>
<evidence type="ECO:0000313" key="8">
    <source>
        <dbReference type="EMBL" id="OLN89008.1"/>
    </source>
</evidence>
<gene>
    <name evidence="8" type="ORF">CCHL11_06051</name>
</gene>
<accession>A0A1Q8RWI4</accession>
<name>A0A1Q8RWI4_9PEZI</name>
<comment type="caution">
    <text evidence="8">The sequence shown here is derived from an EMBL/GenBank/DDBJ whole genome shotgun (WGS) entry which is preliminary data.</text>
</comment>
<dbReference type="InterPro" id="IPR049326">
    <property type="entry name" value="Rhodopsin_dom_fungi"/>
</dbReference>
<dbReference type="STRING" id="708187.A0A1Q8RWI4"/>
<comment type="subcellular location">
    <subcellularLocation>
        <location evidence="1">Membrane</location>
        <topology evidence="1">Multi-pass membrane protein</topology>
    </subcellularLocation>
</comment>
<evidence type="ECO:0000313" key="9">
    <source>
        <dbReference type="Proteomes" id="UP000186583"/>
    </source>
</evidence>
<evidence type="ECO:0000256" key="6">
    <source>
        <dbReference type="SAM" id="Phobius"/>
    </source>
</evidence>
<dbReference type="Pfam" id="PF20684">
    <property type="entry name" value="Fung_rhodopsin"/>
    <property type="match status" value="1"/>
</dbReference>